<dbReference type="PANTHER" id="PTHR48112:SF36">
    <property type="entry name" value="TRANSCRIPTION FACTOR A, MITOCHONDRIAL"/>
    <property type="match status" value="1"/>
</dbReference>
<comment type="subunit">
    <text evidence="13">Monomer; binds DNA as a monomer. Homodimer. Component of the mitochondrial transcription initiation complex, composed at least of TFB2M, TFAM and POLRMT. In this complex TFAM recruits POLRMT to the promoter whereas TFB2M induces structural changes in POLRMT to enable promoter opening and trapping of the DNA non-template strand. Upon metabolic stress, forms a complex composed of FOXO3, SIRT3, TFAM and POLRMT. Interacts with TFB1M and TFB2M. Interacts with CLPX; this enhances DNA-binding.</text>
</comment>
<evidence type="ECO:0000256" key="4">
    <source>
        <dbReference type="ARBA" id="ARBA00022946"/>
    </source>
</evidence>
<keyword evidence="14" id="KW-0539">Nucleus</keyword>
<evidence type="ECO:0000256" key="1">
    <source>
        <dbReference type="ARBA" id="ARBA00004436"/>
    </source>
</evidence>
<dbReference type="Pfam" id="PF09011">
    <property type="entry name" value="HMG_box_2"/>
    <property type="match status" value="1"/>
</dbReference>
<evidence type="ECO:0000259" key="16">
    <source>
        <dbReference type="PROSITE" id="PS50118"/>
    </source>
</evidence>
<feature type="compositionally biased region" description="Low complexity" evidence="15">
    <location>
        <begin position="238"/>
        <end position="247"/>
    </location>
</feature>
<evidence type="ECO:0000256" key="13">
    <source>
        <dbReference type="ARBA" id="ARBA00046467"/>
    </source>
</evidence>
<evidence type="ECO:0000256" key="11">
    <source>
        <dbReference type="ARBA" id="ARBA00040582"/>
    </source>
</evidence>
<feature type="compositionally biased region" description="Polar residues" evidence="15">
    <location>
        <begin position="256"/>
        <end position="267"/>
    </location>
</feature>
<feature type="DNA-binding region" description="HMG box" evidence="14">
    <location>
        <begin position="49"/>
        <end position="117"/>
    </location>
</feature>
<evidence type="ECO:0000256" key="3">
    <source>
        <dbReference type="ARBA" id="ARBA00022737"/>
    </source>
</evidence>
<keyword evidence="8" id="KW-0010">Activator</keyword>
<comment type="caution">
    <text evidence="17">The sequence shown here is derived from an EMBL/GenBank/DDBJ whole genome shotgun (WGS) entry which is preliminary data.</text>
</comment>
<dbReference type="Proteomes" id="UP001044222">
    <property type="component" value="Chromosome 18"/>
</dbReference>
<evidence type="ECO:0000256" key="12">
    <source>
        <dbReference type="ARBA" id="ARBA00045216"/>
    </source>
</evidence>
<evidence type="ECO:0000256" key="6">
    <source>
        <dbReference type="ARBA" id="ARBA00023125"/>
    </source>
</evidence>
<dbReference type="GO" id="GO:0005634">
    <property type="term" value="C:nucleus"/>
    <property type="evidence" value="ECO:0007669"/>
    <property type="project" value="UniProtKB-UniRule"/>
</dbReference>
<sequence>MISLISTGGNLLCRLLGPSTNTLFVRSSCVRACLVHAAKSFSSGSDGPPKVPATGYIRFVKQQQTVVAKQYPDVKYVEITKKIAQQWHALTPEQKLPFEQAAQAAREQYKEELKQFHARLTPEQSKALLEMKRQKRVRRKAIRMKRELTMLGKPKRPRTAFNIFMSEHFVEAKGVTMQGKMKSLVDDWAKLDVSLKKTYKQLAEDDRVRYAHEMESWEKYMAQIGREDLVRRKGTLRKAVGAKGAARGTKDKAVQTDATSQNITKSTARLKKPEE</sequence>
<dbReference type="InterPro" id="IPR050342">
    <property type="entry name" value="HMGB"/>
</dbReference>
<keyword evidence="5" id="KW-0805">Transcription regulation</keyword>
<accession>A0A9D3LKF6</accession>
<dbReference type="InterPro" id="IPR036910">
    <property type="entry name" value="HMG_box_dom_sf"/>
</dbReference>
<dbReference type="InterPro" id="IPR009071">
    <property type="entry name" value="HMG_box_dom"/>
</dbReference>
<evidence type="ECO:0000256" key="9">
    <source>
        <dbReference type="ARBA" id="ARBA00023163"/>
    </source>
</evidence>
<feature type="DNA-binding region" description="HMG box" evidence="14">
    <location>
        <begin position="154"/>
        <end position="218"/>
    </location>
</feature>
<keyword evidence="4" id="KW-0809">Transit peptide</keyword>
<evidence type="ECO:0000256" key="5">
    <source>
        <dbReference type="ARBA" id="ARBA00023015"/>
    </source>
</evidence>
<dbReference type="SUPFAM" id="SSF47095">
    <property type="entry name" value="HMG-box"/>
    <property type="match status" value="2"/>
</dbReference>
<dbReference type="AlphaFoldDB" id="A0A9D3LKF6"/>
<keyword evidence="3" id="KW-0677">Repeat</keyword>
<evidence type="ECO:0000313" key="17">
    <source>
        <dbReference type="EMBL" id="KAG5831727.1"/>
    </source>
</evidence>
<comment type="function">
    <text evidence="12">Binds to the mitochondrial light strand promoter and functions in mitochondrial transcription regulation. Component of the mitochondrial transcription initiation complex, composed at least of TFB2M, TFAM and POLRMT that is required for basal transcription of mitochondrial DNA. In this complex, TFAM recruits POLRMT to a specific promoter whereas TFB2M induces structural changes in POLRMT to enable promoter opening and trapping of the DNA non-template strand. Required for accurate and efficient promoter recognition by the mitochondrial RNA polymerase. Promotes transcription initiation from the HSP1 and the light strand promoter by binding immediately upstream of transcriptional start sites. Is able to unwind DNA. Bends the mitochondrial light strand promoter DNA into a U-turn shape via its HMG boxes. Required for maintenance of normal levels of mitochondrial DNA. May play a role in organizing and compacting mitochondrial DNA.</text>
</comment>
<dbReference type="Gene3D" id="1.10.30.10">
    <property type="entry name" value="High mobility group box domain"/>
    <property type="match status" value="2"/>
</dbReference>
<keyword evidence="9" id="KW-0804">Transcription</keyword>
<evidence type="ECO:0000256" key="8">
    <source>
        <dbReference type="ARBA" id="ARBA00023159"/>
    </source>
</evidence>
<keyword evidence="7" id="KW-0496">Mitochondrion</keyword>
<evidence type="ECO:0000256" key="15">
    <source>
        <dbReference type="SAM" id="MobiDB-lite"/>
    </source>
</evidence>
<feature type="domain" description="HMG box" evidence="16">
    <location>
        <begin position="154"/>
        <end position="218"/>
    </location>
</feature>
<evidence type="ECO:0000256" key="2">
    <source>
        <dbReference type="ARBA" id="ARBA00022553"/>
    </source>
</evidence>
<keyword evidence="2" id="KW-0597">Phosphoprotein</keyword>
<comment type="subcellular location">
    <subcellularLocation>
        <location evidence="1">Mitochondrion matrix</location>
        <location evidence="1">Mitochondrion nucleoid</location>
    </subcellularLocation>
</comment>
<reference evidence="17" key="1">
    <citation type="submission" date="2021-01" db="EMBL/GenBank/DDBJ databases">
        <title>A chromosome-scale assembly of European eel, Anguilla anguilla.</title>
        <authorList>
            <person name="Henkel C."/>
            <person name="Jong-Raadsen S.A."/>
            <person name="Dufour S."/>
            <person name="Weltzien F.-A."/>
            <person name="Palstra A.P."/>
            <person name="Pelster B."/>
            <person name="Spaink H.P."/>
            <person name="Van Den Thillart G.E."/>
            <person name="Jansen H."/>
            <person name="Zahm M."/>
            <person name="Klopp C."/>
            <person name="Cedric C."/>
            <person name="Louis A."/>
            <person name="Berthelot C."/>
            <person name="Parey E."/>
            <person name="Roest Crollius H."/>
            <person name="Montfort J."/>
            <person name="Robinson-Rechavi M."/>
            <person name="Bucao C."/>
            <person name="Bouchez O."/>
            <person name="Gislard M."/>
            <person name="Lluch J."/>
            <person name="Milhes M."/>
            <person name="Lampietro C."/>
            <person name="Lopez Roques C."/>
            <person name="Donnadieu C."/>
            <person name="Braasch I."/>
            <person name="Desvignes T."/>
            <person name="Postlethwait J."/>
            <person name="Bobe J."/>
            <person name="Guiguen Y."/>
            <person name="Dirks R."/>
        </authorList>
    </citation>
    <scope>NUCLEOTIDE SEQUENCE</scope>
    <source>
        <strain evidence="17">Tag_6206</strain>
        <tissue evidence="17">Liver</tissue>
    </source>
</reference>
<feature type="region of interest" description="Disordered" evidence="15">
    <location>
        <begin position="238"/>
        <end position="275"/>
    </location>
</feature>
<dbReference type="GO" id="GO:0003677">
    <property type="term" value="F:DNA binding"/>
    <property type="evidence" value="ECO:0007669"/>
    <property type="project" value="UniProtKB-UniRule"/>
</dbReference>
<keyword evidence="18" id="KW-1185">Reference proteome</keyword>
<gene>
    <name evidence="17" type="ORF">ANANG_G00306830</name>
</gene>
<evidence type="ECO:0000256" key="7">
    <source>
        <dbReference type="ARBA" id="ARBA00023128"/>
    </source>
</evidence>
<evidence type="ECO:0000313" key="18">
    <source>
        <dbReference type="Proteomes" id="UP001044222"/>
    </source>
</evidence>
<keyword evidence="10" id="KW-1135">Mitochondrion nucleoid</keyword>
<dbReference type="GO" id="GO:0006357">
    <property type="term" value="P:regulation of transcription by RNA polymerase II"/>
    <property type="evidence" value="ECO:0007669"/>
    <property type="project" value="TreeGrafter"/>
</dbReference>
<keyword evidence="6 14" id="KW-0238">DNA-binding</keyword>
<evidence type="ECO:0000256" key="14">
    <source>
        <dbReference type="PROSITE-ProRule" id="PRU00267"/>
    </source>
</evidence>
<proteinExistence type="predicted"/>
<evidence type="ECO:0000256" key="10">
    <source>
        <dbReference type="ARBA" id="ARBA00023271"/>
    </source>
</evidence>
<name>A0A9D3LKF6_ANGAN</name>
<feature type="domain" description="HMG box" evidence="16">
    <location>
        <begin position="49"/>
        <end position="117"/>
    </location>
</feature>
<dbReference type="PANTHER" id="PTHR48112">
    <property type="entry name" value="HIGH MOBILITY GROUP PROTEIN DSP1"/>
    <property type="match status" value="1"/>
</dbReference>
<dbReference type="Pfam" id="PF00505">
    <property type="entry name" value="HMG_box"/>
    <property type="match status" value="1"/>
</dbReference>
<dbReference type="GO" id="GO:0042645">
    <property type="term" value="C:mitochondrial nucleoid"/>
    <property type="evidence" value="ECO:0007669"/>
    <property type="project" value="UniProtKB-SubCell"/>
</dbReference>
<dbReference type="PROSITE" id="PS50118">
    <property type="entry name" value="HMG_BOX_2"/>
    <property type="match status" value="2"/>
</dbReference>
<dbReference type="EMBL" id="JAFIRN010000018">
    <property type="protein sequence ID" value="KAG5831727.1"/>
    <property type="molecule type" value="Genomic_DNA"/>
</dbReference>
<protein>
    <recommendedName>
        <fullName evidence="11">Transcription factor A, mitochondrial</fullName>
    </recommendedName>
</protein>
<dbReference type="SMART" id="SM00398">
    <property type="entry name" value="HMG"/>
    <property type="match status" value="2"/>
</dbReference>
<organism evidence="17 18">
    <name type="scientific">Anguilla anguilla</name>
    <name type="common">European freshwater eel</name>
    <name type="synonym">Muraena anguilla</name>
    <dbReference type="NCBI Taxonomy" id="7936"/>
    <lineage>
        <taxon>Eukaryota</taxon>
        <taxon>Metazoa</taxon>
        <taxon>Chordata</taxon>
        <taxon>Craniata</taxon>
        <taxon>Vertebrata</taxon>
        <taxon>Euteleostomi</taxon>
        <taxon>Actinopterygii</taxon>
        <taxon>Neopterygii</taxon>
        <taxon>Teleostei</taxon>
        <taxon>Anguilliformes</taxon>
        <taxon>Anguillidae</taxon>
        <taxon>Anguilla</taxon>
    </lineage>
</organism>